<evidence type="ECO:0000313" key="8">
    <source>
        <dbReference type="Proteomes" id="UP000271162"/>
    </source>
</evidence>
<proteinExistence type="predicted"/>
<dbReference type="GO" id="GO:0000795">
    <property type="term" value="C:synaptonemal complex"/>
    <property type="evidence" value="ECO:0007669"/>
    <property type="project" value="InterPro"/>
</dbReference>
<dbReference type="InterPro" id="IPR001841">
    <property type="entry name" value="Znf_RING"/>
</dbReference>
<dbReference type="PROSITE" id="PS50089">
    <property type="entry name" value="ZF_RING_2"/>
    <property type="match status" value="1"/>
</dbReference>
<dbReference type="Proteomes" id="UP000271162">
    <property type="component" value="Unassembled WGS sequence"/>
</dbReference>
<gene>
    <name evidence="7" type="ORF">NBR_LOCUS22053</name>
</gene>
<protein>
    <submittedName>
        <fullName evidence="9">RING-type domain-containing protein</fullName>
    </submittedName>
</protein>
<dbReference type="WBParaSite" id="NBR_0002205201-mRNA-1">
    <property type="protein sequence ID" value="NBR_0002205201-mRNA-1"/>
    <property type="gene ID" value="NBR_0002205201"/>
</dbReference>
<dbReference type="InterPro" id="IPR017907">
    <property type="entry name" value="Znf_RING_CS"/>
</dbReference>
<dbReference type="GO" id="GO:0007131">
    <property type="term" value="P:reciprocal meiotic recombination"/>
    <property type="evidence" value="ECO:0007669"/>
    <property type="project" value="InterPro"/>
</dbReference>
<name>A0A0N4YXT0_NIPBR</name>
<dbReference type="EMBL" id="UYSL01027321">
    <property type="protein sequence ID" value="VDL86607.1"/>
    <property type="molecule type" value="Genomic_DNA"/>
</dbReference>
<sequence>MSDFMHCNTCYVQPSAQGIPAYFLTTCYHILCKGCLQKETGDPRLCPVCKHEMNAVEINSAMDPKLQNLFKEIRGPSLAIGSSLDSGTIVGHRIIDDPMAKSLIDFPGATNRH</sequence>
<dbReference type="GO" id="GO:0016925">
    <property type="term" value="P:protein sumoylation"/>
    <property type="evidence" value="ECO:0007669"/>
    <property type="project" value="TreeGrafter"/>
</dbReference>
<dbReference type="Gene3D" id="3.30.40.10">
    <property type="entry name" value="Zinc/RING finger domain, C3HC4 (zinc finger)"/>
    <property type="match status" value="1"/>
</dbReference>
<reference evidence="9" key="1">
    <citation type="submission" date="2017-02" db="UniProtKB">
        <authorList>
            <consortium name="WormBaseParasite"/>
        </authorList>
    </citation>
    <scope>IDENTIFICATION</scope>
</reference>
<dbReference type="STRING" id="27835.A0A0N4YXT0"/>
<feature type="domain" description="RING-type" evidence="6">
    <location>
        <begin position="7"/>
        <end position="50"/>
    </location>
</feature>
<dbReference type="GO" id="GO:0007129">
    <property type="term" value="P:homologous chromosome pairing at meiosis"/>
    <property type="evidence" value="ECO:0007669"/>
    <property type="project" value="TreeGrafter"/>
</dbReference>
<dbReference type="GO" id="GO:0008270">
    <property type="term" value="F:zinc ion binding"/>
    <property type="evidence" value="ECO:0007669"/>
    <property type="project" value="UniProtKB-KW"/>
</dbReference>
<evidence type="ECO:0000256" key="1">
    <source>
        <dbReference type="ARBA" id="ARBA00022723"/>
    </source>
</evidence>
<dbReference type="SUPFAM" id="SSF57850">
    <property type="entry name" value="RING/U-box"/>
    <property type="match status" value="1"/>
</dbReference>
<evidence type="ECO:0000256" key="4">
    <source>
        <dbReference type="ARBA" id="ARBA00023254"/>
    </source>
</evidence>
<reference evidence="7 8" key="2">
    <citation type="submission" date="2018-11" db="EMBL/GenBank/DDBJ databases">
        <authorList>
            <consortium name="Pathogen Informatics"/>
        </authorList>
    </citation>
    <scope>NUCLEOTIDE SEQUENCE [LARGE SCALE GENOMIC DNA]</scope>
</reference>
<dbReference type="PANTHER" id="PTHR22663">
    <property type="entry name" value="RING FINGER PROTEIN NARYA-RELATED"/>
    <property type="match status" value="1"/>
</dbReference>
<keyword evidence="8" id="KW-1185">Reference proteome</keyword>
<organism evidence="9">
    <name type="scientific">Nippostrongylus brasiliensis</name>
    <name type="common">Rat hookworm</name>
    <dbReference type="NCBI Taxonomy" id="27835"/>
    <lineage>
        <taxon>Eukaryota</taxon>
        <taxon>Metazoa</taxon>
        <taxon>Ecdysozoa</taxon>
        <taxon>Nematoda</taxon>
        <taxon>Chromadorea</taxon>
        <taxon>Rhabditida</taxon>
        <taxon>Rhabditina</taxon>
        <taxon>Rhabditomorpha</taxon>
        <taxon>Strongyloidea</taxon>
        <taxon>Heligmosomidae</taxon>
        <taxon>Nippostrongylus</taxon>
    </lineage>
</organism>
<evidence type="ECO:0000313" key="9">
    <source>
        <dbReference type="WBParaSite" id="NBR_0002205201-mRNA-1"/>
    </source>
</evidence>
<keyword evidence="4" id="KW-0469">Meiosis</keyword>
<evidence type="ECO:0000256" key="2">
    <source>
        <dbReference type="ARBA" id="ARBA00022771"/>
    </source>
</evidence>
<evidence type="ECO:0000256" key="5">
    <source>
        <dbReference type="PROSITE-ProRule" id="PRU00175"/>
    </source>
</evidence>
<keyword evidence="2 5" id="KW-0863">Zinc-finger</keyword>
<dbReference type="Pfam" id="PF14634">
    <property type="entry name" value="zf-RING_5"/>
    <property type="match status" value="1"/>
</dbReference>
<accession>A0A0N4YXT0</accession>
<keyword evidence="3" id="KW-0862">Zinc</keyword>
<dbReference type="InterPro" id="IPR013083">
    <property type="entry name" value="Znf_RING/FYVE/PHD"/>
</dbReference>
<evidence type="ECO:0000256" key="3">
    <source>
        <dbReference type="ARBA" id="ARBA00022833"/>
    </source>
</evidence>
<dbReference type="InterPro" id="IPR042123">
    <property type="entry name" value="Zip3/RNF212-like"/>
</dbReference>
<keyword evidence="1" id="KW-0479">Metal-binding</keyword>
<dbReference type="PROSITE" id="PS00518">
    <property type="entry name" value="ZF_RING_1"/>
    <property type="match status" value="1"/>
</dbReference>
<evidence type="ECO:0000313" key="7">
    <source>
        <dbReference type="EMBL" id="VDL86607.1"/>
    </source>
</evidence>
<evidence type="ECO:0000259" key="6">
    <source>
        <dbReference type="PROSITE" id="PS50089"/>
    </source>
</evidence>
<dbReference type="AlphaFoldDB" id="A0A0N4YXT0"/>
<dbReference type="GO" id="GO:0019789">
    <property type="term" value="F:SUMO transferase activity"/>
    <property type="evidence" value="ECO:0007669"/>
    <property type="project" value="InterPro"/>
</dbReference>
<dbReference type="PANTHER" id="PTHR22663:SF17">
    <property type="entry name" value="RING FINGER PROTEIN NARYA-RELATED"/>
    <property type="match status" value="1"/>
</dbReference>